<dbReference type="OrthoDB" id="361944at2"/>
<dbReference type="AlphaFoldDB" id="A0A2A2G7K6"/>
<keyword evidence="2" id="KW-1185">Reference proteome</keyword>
<accession>A0A2A2G7K6</accession>
<reference evidence="1 2" key="1">
    <citation type="submission" date="2017-09" db="EMBL/GenBank/DDBJ databases">
        <title>Paracoccus alkalisoli sp. nov., isolated from saline alkaline soil.</title>
        <authorList>
            <person name="Dong X."/>
            <person name="Zhang G."/>
        </authorList>
    </citation>
    <scope>NUCLEOTIDE SEQUENCE [LARGE SCALE GENOMIC DNA]</scope>
    <source>
        <strain evidence="1 2">WN007</strain>
    </source>
</reference>
<name>A0A2A2G7K6_9RHOB</name>
<comment type="caution">
    <text evidence="1">The sequence shown here is derived from an EMBL/GenBank/DDBJ whole genome shotgun (WGS) entry which is preliminary data.</text>
</comment>
<dbReference type="InterPro" id="IPR025528">
    <property type="entry name" value="BrnA_antitoxin"/>
</dbReference>
<evidence type="ECO:0000313" key="1">
    <source>
        <dbReference type="EMBL" id="PAU92835.1"/>
    </source>
</evidence>
<sequence>MPMVEYTPDTLPELTEERRKELAKLDALPADQIDTSDIPELTDEQWAGAVRGRFYRPIKQQITARLDTDVLAWLKAGGQGYQTRMNAILRRAMMAELGRRG</sequence>
<proteinExistence type="predicted"/>
<organism evidence="1 2">
    <name type="scientific">Paracoccus salipaludis</name>
    <dbReference type="NCBI Taxonomy" id="2032623"/>
    <lineage>
        <taxon>Bacteria</taxon>
        <taxon>Pseudomonadati</taxon>
        <taxon>Pseudomonadota</taxon>
        <taxon>Alphaproteobacteria</taxon>
        <taxon>Rhodobacterales</taxon>
        <taxon>Paracoccaceae</taxon>
        <taxon>Paracoccus</taxon>
    </lineage>
</organism>
<dbReference type="Proteomes" id="UP000218023">
    <property type="component" value="Unassembled WGS sequence"/>
</dbReference>
<gene>
    <name evidence="1" type="ORF">CK240_17630</name>
</gene>
<evidence type="ECO:0000313" key="2">
    <source>
        <dbReference type="Proteomes" id="UP000218023"/>
    </source>
</evidence>
<dbReference type="EMBL" id="NSJZ01000081">
    <property type="protein sequence ID" value="PAU92835.1"/>
    <property type="molecule type" value="Genomic_DNA"/>
</dbReference>
<dbReference type="Pfam" id="PF14384">
    <property type="entry name" value="BrnA_antitoxin"/>
    <property type="match status" value="1"/>
</dbReference>
<protein>
    <submittedName>
        <fullName evidence="1">Cytoplasmic protein</fullName>
    </submittedName>
</protein>